<evidence type="ECO:0000256" key="2">
    <source>
        <dbReference type="ARBA" id="ARBA00022679"/>
    </source>
</evidence>
<dbReference type="GO" id="GO:0000287">
    <property type="term" value="F:magnesium ion binding"/>
    <property type="evidence" value="ECO:0007669"/>
    <property type="project" value="InterPro"/>
</dbReference>
<feature type="domain" description="4'-phosphopantetheinyl transferase" evidence="3">
    <location>
        <begin position="139"/>
        <end position="208"/>
    </location>
</feature>
<dbReference type="EC" id="2.7.8.-" evidence="4"/>
<name>A0A2K8PVF6_STRLA</name>
<comment type="similarity">
    <text evidence="1">Belongs to the P-Pant transferase superfamily. Gsp/Sfp/HetI/AcpT family.</text>
</comment>
<dbReference type="RefSeq" id="WP_031943734.1">
    <property type="nucleotide sequence ID" value="NC_024970.2"/>
</dbReference>
<dbReference type="GO" id="GO:0008897">
    <property type="term" value="F:holo-[acyl-carrier-protein] synthase activity"/>
    <property type="evidence" value="ECO:0007669"/>
    <property type="project" value="InterPro"/>
</dbReference>
<protein>
    <submittedName>
        <fullName evidence="4">4'-phosphopantetheinyl transferase sfp</fullName>
        <ecNumber evidence="4">2.7.8.-</ecNumber>
    </submittedName>
</protein>
<evidence type="ECO:0000256" key="1">
    <source>
        <dbReference type="ARBA" id="ARBA00010990"/>
    </source>
</evidence>
<dbReference type="InterPro" id="IPR008278">
    <property type="entry name" value="4-PPantetheinyl_Trfase_dom"/>
</dbReference>
<dbReference type="KEGG" id="slx:SLAV_40205"/>
<gene>
    <name evidence="4" type="primary">sfp2</name>
    <name evidence="4" type="ORF">SLAV_40205</name>
</gene>
<dbReference type="OrthoDB" id="190168at2"/>
<dbReference type="Pfam" id="PF01648">
    <property type="entry name" value="ACPS"/>
    <property type="match status" value="1"/>
</dbReference>
<evidence type="ECO:0000313" key="5">
    <source>
        <dbReference type="Proteomes" id="UP000231791"/>
    </source>
</evidence>
<keyword evidence="4" id="KW-0614">Plasmid</keyword>
<keyword evidence="2 4" id="KW-0808">Transferase</keyword>
<sequence>MTATTLLPAARPVVHHQDLDRADFTLSADRVDLWLIRRPTGADAEALAIEELDESERKRTDSFIRRTDGMLYAAAHVAVRRLLGRYTATRPEDVRFMREPCPGCGEPHGRPALSPPPPPLHYSLSHSGGVAMIGVGTVPLGVDVEKLPGAETVDICSKALHPQEQLEIAEAEEGEERRQLFGQTWTRKEAFLKGIGTGLSRSPAEDYLGTDHDRHPDGWTMVGVPADGQHAAAVAVAGPAPARVDVRWVPDAWLSVGHTVCSGTAPGPRPAALAG</sequence>
<accession>A0A2K8PVF6</accession>
<reference evidence="4 5" key="1">
    <citation type="submission" date="2017-11" db="EMBL/GenBank/DDBJ databases">
        <title>Complete genome sequence of Streptomyces lavendulae subsp. lavendulae CCM 3239 (formerly 'Streptomyces aureofaciens CCM 3239'), the producer of the angucycline-type antibiotic auricin.</title>
        <authorList>
            <person name="Busche T."/>
            <person name="Novakova R."/>
            <person name="Al'Dilaimi A."/>
            <person name="Homerova D."/>
            <person name="Feckova L."/>
            <person name="Rezuchova B."/>
            <person name="Mingyar E."/>
            <person name="Csolleiova D."/>
            <person name="Bekeova C."/>
            <person name="Winkler A."/>
            <person name="Sevcikova B."/>
            <person name="Kalinowski J."/>
            <person name="Kormanec J."/>
            <person name="Ruckert C."/>
        </authorList>
    </citation>
    <scope>NUCLEOTIDE SEQUENCE [LARGE SCALE GENOMIC DNA]</scope>
    <source>
        <strain evidence="4 5">CCM 3239</strain>
        <plasmid evidence="5">Plasmid psa3239</plasmid>
    </source>
</reference>
<dbReference type="InterPro" id="IPR050559">
    <property type="entry name" value="P-Pant_transferase_sf"/>
</dbReference>
<dbReference type="InterPro" id="IPR037143">
    <property type="entry name" value="4-PPantetheinyl_Trfase_dom_sf"/>
</dbReference>
<dbReference type="GeneID" id="49388967"/>
<dbReference type="GO" id="GO:0019878">
    <property type="term" value="P:lysine biosynthetic process via aminoadipic acid"/>
    <property type="evidence" value="ECO:0007669"/>
    <property type="project" value="TreeGrafter"/>
</dbReference>
<dbReference type="AlphaFoldDB" id="A0A2K8PVF6"/>
<evidence type="ECO:0000259" key="3">
    <source>
        <dbReference type="Pfam" id="PF01648"/>
    </source>
</evidence>
<organism evidence="4 5">
    <name type="scientific">Streptomyces lavendulae subsp. lavendulae</name>
    <dbReference type="NCBI Taxonomy" id="58340"/>
    <lineage>
        <taxon>Bacteria</taxon>
        <taxon>Bacillati</taxon>
        <taxon>Actinomycetota</taxon>
        <taxon>Actinomycetes</taxon>
        <taxon>Kitasatosporales</taxon>
        <taxon>Streptomycetaceae</taxon>
        <taxon>Streptomyces</taxon>
    </lineage>
</organism>
<dbReference type="EMBL" id="CP024986">
    <property type="protein sequence ID" value="ATZ29803.1"/>
    <property type="molecule type" value="Genomic_DNA"/>
</dbReference>
<dbReference type="Gene3D" id="3.90.470.20">
    <property type="entry name" value="4'-phosphopantetheinyl transferase domain"/>
    <property type="match status" value="1"/>
</dbReference>
<keyword evidence="5" id="KW-1185">Reference proteome</keyword>
<dbReference type="GO" id="GO:0005829">
    <property type="term" value="C:cytosol"/>
    <property type="evidence" value="ECO:0007669"/>
    <property type="project" value="TreeGrafter"/>
</dbReference>
<dbReference type="SUPFAM" id="SSF56214">
    <property type="entry name" value="4'-phosphopantetheinyl transferase"/>
    <property type="match status" value="2"/>
</dbReference>
<evidence type="ECO:0000313" key="4">
    <source>
        <dbReference type="EMBL" id="ATZ29803.1"/>
    </source>
</evidence>
<dbReference type="PANTHER" id="PTHR12215">
    <property type="entry name" value="PHOSPHOPANTETHEINE TRANSFERASE"/>
    <property type="match status" value="1"/>
</dbReference>
<geneLocation type="plasmid" evidence="5">
    <name>psa3239</name>
</geneLocation>
<proteinExistence type="inferred from homology"/>
<dbReference type="Proteomes" id="UP000231791">
    <property type="component" value="Plasmid pSA3239"/>
</dbReference>
<dbReference type="PANTHER" id="PTHR12215:SF10">
    <property type="entry name" value="L-AMINOADIPATE-SEMIALDEHYDE DEHYDROGENASE-PHOSPHOPANTETHEINYL TRANSFERASE"/>
    <property type="match status" value="1"/>
</dbReference>